<sequence length="163" mass="18241">MKKILRKLKTALRMPLREKCWFVVLYPLSGIIELGKNGLPFAKTHRLLGTSYRNYQLSTLVTDEQLHRAWRIGRVCALIERTTPWPAMCLVQAQMARMLLGYYRIPYVIHLGARIATEEDATEMKAHAWVKVGPRVIAGAGGLSAFGIVGTFVAPDVLPAEHG</sequence>
<dbReference type="Pfam" id="PF13471">
    <property type="entry name" value="Transglut_core3"/>
    <property type="match status" value="1"/>
</dbReference>
<proteinExistence type="predicted"/>
<feature type="domain" description="Microcin J25-processing protein McjB C-terminal" evidence="1">
    <location>
        <begin position="41"/>
        <end position="147"/>
    </location>
</feature>
<dbReference type="OrthoDB" id="3790432at2"/>
<dbReference type="InterPro" id="IPR053521">
    <property type="entry name" value="McjB-like"/>
</dbReference>
<accession>A0A5S9QHA4</accession>
<gene>
    <name evidence="2" type="ORF">OPDIPICF_01940</name>
</gene>
<dbReference type="InterPro" id="IPR032708">
    <property type="entry name" value="McjB_C"/>
</dbReference>
<dbReference type="EMBL" id="CACSIO010000023">
    <property type="protein sequence ID" value="CAA0116806.1"/>
    <property type="molecule type" value="Genomic_DNA"/>
</dbReference>
<evidence type="ECO:0000313" key="3">
    <source>
        <dbReference type="Proteomes" id="UP000441399"/>
    </source>
</evidence>
<organism evidence="2 3">
    <name type="scientific">BD1-7 clade bacterium</name>
    <dbReference type="NCBI Taxonomy" id="2029982"/>
    <lineage>
        <taxon>Bacteria</taxon>
        <taxon>Pseudomonadati</taxon>
        <taxon>Pseudomonadota</taxon>
        <taxon>Gammaproteobacteria</taxon>
        <taxon>Cellvibrionales</taxon>
        <taxon>Spongiibacteraceae</taxon>
        <taxon>BD1-7 clade</taxon>
    </lineage>
</organism>
<protein>
    <recommendedName>
        <fullName evidence="1">Microcin J25-processing protein McjB C-terminal domain-containing protein</fullName>
    </recommendedName>
</protein>
<name>A0A5S9QHA4_9GAMM</name>
<dbReference type="Proteomes" id="UP000441399">
    <property type="component" value="Unassembled WGS sequence"/>
</dbReference>
<keyword evidence="3" id="KW-1185">Reference proteome</keyword>
<evidence type="ECO:0000313" key="2">
    <source>
        <dbReference type="EMBL" id="CAA0116806.1"/>
    </source>
</evidence>
<dbReference type="NCBIfam" id="NF033537">
    <property type="entry name" value="lasso_biosyn_B2"/>
    <property type="match status" value="1"/>
</dbReference>
<reference evidence="2 3" key="1">
    <citation type="submission" date="2019-11" db="EMBL/GenBank/DDBJ databases">
        <authorList>
            <person name="Holert J."/>
        </authorList>
    </citation>
    <scope>NUCLEOTIDE SEQUENCE [LARGE SCALE GENOMIC DNA]</scope>
    <source>
        <strain evidence="2">SB11_3</strain>
    </source>
</reference>
<dbReference type="AlphaFoldDB" id="A0A5S9QHA4"/>
<evidence type="ECO:0000259" key="1">
    <source>
        <dbReference type="Pfam" id="PF13471"/>
    </source>
</evidence>